<feature type="transmembrane region" description="Helical" evidence="1">
    <location>
        <begin position="60"/>
        <end position="84"/>
    </location>
</feature>
<evidence type="ECO:0000256" key="1">
    <source>
        <dbReference type="SAM" id="Phobius"/>
    </source>
</evidence>
<dbReference type="Proteomes" id="UP000324222">
    <property type="component" value="Unassembled WGS sequence"/>
</dbReference>
<keyword evidence="3" id="KW-1185">Reference proteome</keyword>
<evidence type="ECO:0000313" key="2">
    <source>
        <dbReference type="EMBL" id="MPC23445.1"/>
    </source>
</evidence>
<keyword evidence="1" id="KW-0812">Transmembrane</keyword>
<dbReference type="OrthoDB" id="6373973at2759"/>
<accession>A0A5B7DQE7</accession>
<keyword evidence="1" id="KW-0472">Membrane</keyword>
<reference evidence="2 3" key="1">
    <citation type="submission" date="2019-05" db="EMBL/GenBank/DDBJ databases">
        <title>Another draft genome of Portunus trituberculatus and its Hox gene families provides insights of decapod evolution.</title>
        <authorList>
            <person name="Jeong J.-H."/>
            <person name="Song I."/>
            <person name="Kim S."/>
            <person name="Choi T."/>
            <person name="Kim D."/>
            <person name="Ryu S."/>
            <person name="Kim W."/>
        </authorList>
    </citation>
    <scope>NUCLEOTIDE SEQUENCE [LARGE SCALE GENOMIC DNA]</scope>
    <source>
        <tissue evidence="2">Muscle</tissue>
    </source>
</reference>
<dbReference type="AlphaFoldDB" id="A0A5B7DQE7"/>
<keyword evidence="1" id="KW-1133">Transmembrane helix</keyword>
<organism evidence="2 3">
    <name type="scientific">Portunus trituberculatus</name>
    <name type="common">Swimming crab</name>
    <name type="synonym">Neptunus trituberculatus</name>
    <dbReference type="NCBI Taxonomy" id="210409"/>
    <lineage>
        <taxon>Eukaryota</taxon>
        <taxon>Metazoa</taxon>
        <taxon>Ecdysozoa</taxon>
        <taxon>Arthropoda</taxon>
        <taxon>Crustacea</taxon>
        <taxon>Multicrustacea</taxon>
        <taxon>Malacostraca</taxon>
        <taxon>Eumalacostraca</taxon>
        <taxon>Eucarida</taxon>
        <taxon>Decapoda</taxon>
        <taxon>Pleocyemata</taxon>
        <taxon>Brachyura</taxon>
        <taxon>Eubrachyura</taxon>
        <taxon>Portunoidea</taxon>
        <taxon>Portunidae</taxon>
        <taxon>Portuninae</taxon>
        <taxon>Portunus</taxon>
    </lineage>
</organism>
<evidence type="ECO:0000313" key="3">
    <source>
        <dbReference type="Proteomes" id="UP000324222"/>
    </source>
</evidence>
<comment type="caution">
    <text evidence="2">The sequence shown here is derived from an EMBL/GenBank/DDBJ whole genome shotgun (WGS) entry which is preliminary data.</text>
</comment>
<name>A0A5B7DQE7_PORTR</name>
<sequence length="105" mass="11217">MKQRLLEAGLVKHWMDDLIATASRAARALSSSRAALPTTPSEEAGSGGLVVLGVEQLQGAFYLLFLGALLGFLLLVGETLMMAASKFPRWSRPHTVLKSSSSSPF</sequence>
<proteinExistence type="predicted"/>
<dbReference type="EMBL" id="VSRR010001207">
    <property type="protein sequence ID" value="MPC23445.1"/>
    <property type="molecule type" value="Genomic_DNA"/>
</dbReference>
<protein>
    <submittedName>
        <fullName evidence="2">Uncharacterized protein</fullName>
    </submittedName>
</protein>
<gene>
    <name evidence="2" type="ORF">E2C01_016494</name>
</gene>